<accession>A0A8C6L123</accession>
<evidence type="ECO:0000256" key="3">
    <source>
        <dbReference type="ARBA" id="ARBA00011233"/>
    </source>
</evidence>
<dbReference type="InterPro" id="IPR008979">
    <property type="entry name" value="Galactose-bd-like_sf"/>
</dbReference>
<dbReference type="GO" id="GO:0042806">
    <property type="term" value="F:fucose binding"/>
    <property type="evidence" value="ECO:0007669"/>
    <property type="project" value="UniProtKB-ARBA"/>
</dbReference>
<proteinExistence type="inferred from homology"/>
<reference evidence="9" key="2">
    <citation type="submission" date="2025-08" db="UniProtKB">
        <authorList>
            <consortium name="Ensembl"/>
        </authorList>
    </citation>
    <scope>IDENTIFICATION</scope>
</reference>
<name>A0A8C6L123_NOTFU</name>
<dbReference type="Pfam" id="PF22633">
    <property type="entry name" value="F5_F8_type_C_2"/>
    <property type="match status" value="1"/>
</dbReference>
<organism evidence="9 10">
    <name type="scientific">Nothobranchius furzeri</name>
    <name type="common">Turquoise killifish</name>
    <dbReference type="NCBI Taxonomy" id="105023"/>
    <lineage>
        <taxon>Eukaryota</taxon>
        <taxon>Metazoa</taxon>
        <taxon>Chordata</taxon>
        <taxon>Craniata</taxon>
        <taxon>Vertebrata</taxon>
        <taxon>Euteleostomi</taxon>
        <taxon>Actinopterygii</taxon>
        <taxon>Neopterygii</taxon>
        <taxon>Teleostei</taxon>
        <taxon>Neoteleostei</taxon>
        <taxon>Acanthomorphata</taxon>
        <taxon>Ovalentaria</taxon>
        <taxon>Atherinomorphae</taxon>
        <taxon>Cyprinodontiformes</taxon>
        <taxon>Nothobranchiidae</taxon>
        <taxon>Nothobranchius</taxon>
    </lineage>
</organism>
<keyword evidence="4" id="KW-0479">Metal-binding</keyword>
<dbReference type="InterPro" id="IPR051941">
    <property type="entry name" value="BG_Antigen-Binding_Lectin"/>
</dbReference>
<comment type="subunit">
    <text evidence="3">Homotrimer.</text>
</comment>
<comment type="similarity">
    <text evidence="2">Belongs to the fucolectin family.</text>
</comment>
<dbReference type="SMART" id="SM00607">
    <property type="entry name" value="FTP"/>
    <property type="match status" value="1"/>
</dbReference>
<dbReference type="PANTHER" id="PTHR45713">
    <property type="entry name" value="FTP DOMAIN-CONTAINING PROTEIN"/>
    <property type="match status" value="1"/>
</dbReference>
<evidence type="ECO:0000256" key="5">
    <source>
        <dbReference type="ARBA" id="ARBA00022734"/>
    </source>
</evidence>
<evidence type="ECO:0000259" key="8">
    <source>
        <dbReference type="SMART" id="SM00607"/>
    </source>
</evidence>
<dbReference type="GO" id="GO:0010185">
    <property type="term" value="P:regulation of cellular defense response"/>
    <property type="evidence" value="ECO:0007669"/>
    <property type="project" value="UniProtKB-ARBA"/>
</dbReference>
<dbReference type="InterPro" id="IPR006585">
    <property type="entry name" value="FTP1"/>
</dbReference>
<evidence type="ECO:0000256" key="1">
    <source>
        <dbReference type="ARBA" id="ARBA00002219"/>
    </source>
</evidence>
<keyword evidence="7" id="KW-1015">Disulfide bond</keyword>
<evidence type="ECO:0000256" key="7">
    <source>
        <dbReference type="ARBA" id="ARBA00023157"/>
    </source>
</evidence>
<reference evidence="9" key="1">
    <citation type="submission" date="2014-08" db="EMBL/GenBank/DDBJ databases">
        <authorList>
            <person name="Senf B."/>
            <person name="Petzold A."/>
            <person name="Downie B.R."/>
            <person name="Koch P."/>
            <person name="Platzer M."/>
        </authorList>
    </citation>
    <scope>NUCLEOTIDE SEQUENCE [LARGE SCALE GENOMIC DNA]</scope>
    <source>
        <strain evidence="9">GRZ</strain>
    </source>
</reference>
<protein>
    <recommendedName>
        <fullName evidence="8">Fucolectin tachylectin-4 pentraxin-1 domain-containing protein</fullName>
    </recommendedName>
</protein>
<dbReference type="SUPFAM" id="SSF49785">
    <property type="entry name" value="Galactose-binding domain-like"/>
    <property type="match status" value="2"/>
</dbReference>
<evidence type="ECO:0000256" key="4">
    <source>
        <dbReference type="ARBA" id="ARBA00022723"/>
    </source>
</evidence>
<feature type="domain" description="Fucolectin tachylectin-4 pentraxin-1" evidence="8">
    <location>
        <begin position="27"/>
        <end position="173"/>
    </location>
</feature>
<keyword evidence="10" id="KW-1185">Reference proteome</keyword>
<reference evidence="9" key="3">
    <citation type="submission" date="2025-09" db="UniProtKB">
        <authorList>
            <consortium name="Ensembl"/>
        </authorList>
    </citation>
    <scope>IDENTIFICATION</scope>
</reference>
<dbReference type="Ensembl" id="ENSNFUT00015011103.1">
    <property type="protein sequence ID" value="ENSNFUP00015010574.1"/>
    <property type="gene ID" value="ENSNFUG00015005172.1"/>
</dbReference>
<dbReference type="Gene3D" id="2.60.120.260">
    <property type="entry name" value="Galactose-binding domain-like"/>
    <property type="match status" value="2"/>
</dbReference>
<evidence type="ECO:0000256" key="6">
    <source>
        <dbReference type="ARBA" id="ARBA00022837"/>
    </source>
</evidence>
<dbReference type="GO" id="GO:0001868">
    <property type="term" value="P:regulation of complement activation, lectin pathway"/>
    <property type="evidence" value="ECO:0007669"/>
    <property type="project" value="UniProtKB-ARBA"/>
</dbReference>
<dbReference type="GeneTree" id="ENSGT01060000248575"/>
<sequence>MVVQHPTGESNVIFLEMQLGLTQKHSEDNVAPRGRAAQSAGPASVATGPEMAIDSYKDPQHSGTTCASVPTQDDPWWRVDLMSIYHITAVSVFSEQHCCQEQLDGAEIRIGLRNDTNNHRCAIISAAEGHTEYGYQCGVVLGRFVYVVLPGQQRNLTVCEVQVYGTNVALRGVAYQSSSQWKTAGKASNAIDGVQFSTCCVTQNKPNQWVNVDLVSPVVGQDTTSFKGALCRNKVKKSHPVVKFGYCNHFKQIWSFLPAVIKLQSSTLQY</sequence>
<dbReference type="GO" id="GO:0046872">
    <property type="term" value="F:metal ion binding"/>
    <property type="evidence" value="ECO:0007669"/>
    <property type="project" value="UniProtKB-KW"/>
</dbReference>
<dbReference type="Proteomes" id="UP000694548">
    <property type="component" value="Chromosome sgr04"/>
</dbReference>
<keyword evidence="6" id="KW-0106">Calcium</keyword>
<evidence type="ECO:0000313" key="9">
    <source>
        <dbReference type="Ensembl" id="ENSNFUP00015010574.1"/>
    </source>
</evidence>
<comment type="function">
    <text evidence="1">Acts as a defensive agent. Recognizes blood group fucosylated oligosaccharides including A, B, H and Lewis B-type antigens. Does not recognize Lewis A antigen and has low affinity for monovalent haptens.</text>
</comment>
<dbReference type="PANTHER" id="PTHR45713:SF6">
    <property type="entry name" value="F5_8 TYPE C DOMAIN-CONTAINING PROTEIN"/>
    <property type="match status" value="1"/>
</dbReference>
<evidence type="ECO:0000256" key="2">
    <source>
        <dbReference type="ARBA" id="ARBA00010147"/>
    </source>
</evidence>
<evidence type="ECO:0000313" key="10">
    <source>
        <dbReference type="Proteomes" id="UP000694548"/>
    </source>
</evidence>
<dbReference type="AlphaFoldDB" id="A0A8C6L123"/>
<keyword evidence="5" id="KW-0430">Lectin</keyword>